<proteinExistence type="predicted"/>
<gene>
    <name evidence="1" type="ORF">PG999_003058</name>
</gene>
<evidence type="ECO:0000313" key="1">
    <source>
        <dbReference type="EMBL" id="KAK8130678.1"/>
    </source>
</evidence>
<dbReference type="PANTHER" id="PTHR47582">
    <property type="entry name" value="P450, PUTATIVE (EUROFUNG)-RELATED"/>
    <property type="match status" value="1"/>
</dbReference>
<dbReference type="Proteomes" id="UP001392437">
    <property type="component" value="Unassembled WGS sequence"/>
</dbReference>
<protein>
    <submittedName>
        <fullName evidence="1">Uncharacterized protein</fullName>
    </submittedName>
</protein>
<name>A0AAW0RA97_9PEZI</name>
<accession>A0AAW0RA97</accession>
<dbReference type="AlphaFoldDB" id="A0AAW0RA97"/>
<dbReference type="EMBL" id="JAQQWP010000002">
    <property type="protein sequence ID" value="KAK8130678.1"/>
    <property type="molecule type" value="Genomic_DNA"/>
</dbReference>
<keyword evidence="2" id="KW-1185">Reference proteome</keyword>
<sequence>MYEPGNPLLDPQSVEGFLAIDKDFALLGLSFLPNVLAPKASRERERCFAAFRDYYGTGGLGRASRLVRDRFTANKRRVVSLDGIAQFNLGMCIGLLVTSVPAIGWTLCHVQSDTALSGRMPFRAVIRTTATVNTPQLILDFPLLLESFVKKLLLVQSNNASAQYVLKDTPIQGDDGGPLSLSRRTPSSWCRRPFITIPPSRVRKFSN</sequence>
<dbReference type="InterPro" id="IPR053007">
    <property type="entry name" value="CYP450_monoxygenase_sec-met"/>
</dbReference>
<dbReference type="PANTHER" id="PTHR47582:SF1">
    <property type="entry name" value="P450, PUTATIVE (EUROFUNG)-RELATED"/>
    <property type="match status" value="1"/>
</dbReference>
<organism evidence="1 2">
    <name type="scientific">Apiospora kogelbergensis</name>
    <dbReference type="NCBI Taxonomy" id="1337665"/>
    <lineage>
        <taxon>Eukaryota</taxon>
        <taxon>Fungi</taxon>
        <taxon>Dikarya</taxon>
        <taxon>Ascomycota</taxon>
        <taxon>Pezizomycotina</taxon>
        <taxon>Sordariomycetes</taxon>
        <taxon>Xylariomycetidae</taxon>
        <taxon>Amphisphaeriales</taxon>
        <taxon>Apiosporaceae</taxon>
        <taxon>Apiospora</taxon>
    </lineage>
</organism>
<comment type="caution">
    <text evidence="1">The sequence shown here is derived from an EMBL/GenBank/DDBJ whole genome shotgun (WGS) entry which is preliminary data.</text>
</comment>
<evidence type="ECO:0000313" key="2">
    <source>
        <dbReference type="Proteomes" id="UP001392437"/>
    </source>
</evidence>
<reference evidence="1 2" key="1">
    <citation type="submission" date="2023-01" db="EMBL/GenBank/DDBJ databases">
        <title>Analysis of 21 Apiospora genomes using comparative genomics revels a genus with tremendous synthesis potential of carbohydrate active enzymes and secondary metabolites.</title>
        <authorList>
            <person name="Sorensen T."/>
        </authorList>
    </citation>
    <scope>NUCLEOTIDE SEQUENCE [LARGE SCALE GENOMIC DNA]</scope>
    <source>
        <strain evidence="1 2">CBS 117206</strain>
    </source>
</reference>